<feature type="domain" description="Glycoside hydrolase family 2 immunoglobulin-like beta-sandwich" evidence="5">
    <location>
        <begin position="158"/>
        <end position="251"/>
    </location>
</feature>
<dbReference type="Pfam" id="PF02837">
    <property type="entry name" value="Glyco_hydro_2_N"/>
    <property type="match status" value="1"/>
</dbReference>
<evidence type="ECO:0000259" key="5">
    <source>
        <dbReference type="Pfam" id="PF00703"/>
    </source>
</evidence>
<dbReference type="InterPro" id="IPR006103">
    <property type="entry name" value="Glyco_hydro_2_cat"/>
</dbReference>
<dbReference type="Gene3D" id="3.20.20.80">
    <property type="entry name" value="Glycosidases"/>
    <property type="match status" value="1"/>
</dbReference>
<feature type="domain" description="DUF4982" evidence="8">
    <location>
        <begin position="568"/>
        <end position="617"/>
    </location>
</feature>
<evidence type="ECO:0000256" key="2">
    <source>
        <dbReference type="ARBA" id="ARBA00022801"/>
    </source>
</evidence>
<proteinExistence type="inferred from homology"/>
<dbReference type="GO" id="GO:0004553">
    <property type="term" value="F:hydrolase activity, hydrolyzing O-glycosyl compounds"/>
    <property type="evidence" value="ECO:0007669"/>
    <property type="project" value="InterPro"/>
</dbReference>
<dbReference type="InterPro" id="IPR036156">
    <property type="entry name" value="Beta-gal/glucu_dom_sf"/>
</dbReference>
<evidence type="ECO:0000313" key="9">
    <source>
        <dbReference type="EMBL" id="HJF45975.1"/>
    </source>
</evidence>
<dbReference type="SUPFAM" id="SSF49303">
    <property type="entry name" value="beta-Galactosidase/glucuronidase domain"/>
    <property type="match status" value="1"/>
</dbReference>
<dbReference type="SUPFAM" id="SSF51445">
    <property type="entry name" value="(Trans)glycosidases"/>
    <property type="match status" value="1"/>
</dbReference>
<dbReference type="InterPro" id="IPR008979">
    <property type="entry name" value="Galactose-bd-like_sf"/>
</dbReference>
<dbReference type="PRINTS" id="PR00132">
    <property type="entry name" value="GLHYDRLASE2"/>
</dbReference>
<feature type="domain" description="Glycoside hydrolase family 2 catalytic" evidence="6">
    <location>
        <begin position="259"/>
        <end position="548"/>
    </location>
</feature>
<dbReference type="Pfam" id="PF02836">
    <property type="entry name" value="Glyco_hydro_2_C"/>
    <property type="match status" value="1"/>
</dbReference>
<evidence type="ECO:0000256" key="4">
    <source>
        <dbReference type="SAM" id="MobiDB-lite"/>
    </source>
</evidence>
<evidence type="ECO:0000256" key="3">
    <source>
        <dbReference type="ARBA" id="ARBA00023295"/>
    </source>
</evidence>
<gene>
    <name evidence="9" type="ORF">K8U72_09375</name>
</gene>
<dbReference type="InterPro" id="IPR032311">
    <property type="entry name" value="DUF4982"/>
</dbReference>
<feature type="compositionally biased region" description="Polar residues" evidence="4">
    <location>
        <begin position="642"/>
        <end position="654"/>
    </location>
</feature>
<dbReference type="InterPro" id="IPR017853">
    <property type="entry name" value="GH"/>
</dbReference>
<dbReference type="Pfam" id="PF16355">
    <property type="entry name" value="DUF4982"/>
    <property type="match status" value="1"/>
</dbReference>
<dbReference type="PANTHER" id="PTHR42732">
    <property type="entry name" value="BETA-GALACTOSIDASE"/>
    <property type="match status" value="1"/>
</dbReference>
<dbReference type="Proteomes" id="UP000697330">
    <property type="component" value="Unassembled WGS sequence"/>
</dbReference>
<dbReference type="Gene3D" id="2.60.40.10">
    <property type="entry name" value="Immunoglobulins"/>
    <property type="match status" value="2"/>
</dbReference>
<reference evidence="9" key="1">
    <citation type="journal article" date="2021" name="PeerJ">
        <title>Extensive microbial diversity within the chicken gut microbiome revealed by metagenomics and culture.</title>
        <authorList>
            <person name="Gilroy R."/>
            <person name="Ravi A."/>
            <person name="Getino M."/>
            <person name="Pursley I."/>
            <person name="Horton D.L."/>
            <person name="Alikhan N.F."/>
            <person name="Baker D."/>
            <person name="Gharbi K."/>
            <person name="Hall N."/>
            <person name="Watson M."/>
            <person name="Adriaenssens E.M."/>
            <person name="Foster-Nyarko E."/>
            <person name="Jarju S."/>
            <person name="Secka A."/>
            <person name="Antonio M."/>
            <person name="Oren A."/>
            <person name="Chaudhuri R.R."/>
            <person name="La Ragione R."/>
            <person name="Hildebrand F."/>
            <person name="Pallen M.J."/>
        </authorList>
    </citation>
    <scope>NUCLEOTIDE SEQUENCE</scope>
    <source>
        <strain evidence="9">CHK124-7917</strain>
    </source>
</reference>
<dbReference type="InterPro" id="IPR051913">
    <property type="entry name" value="GH2_Domain-Containing"/>
</dbReference>
<reference evidence="9" key="2">
    <citation type="submission" date="2021-09" db="EMBL/GenBank/DDBJ databases">
        <authorList>
            <person name="Gilroy R."/>
        </authorList>
    </citation>
    <scope>NUCLEOTIDE SEQUENCE</scope>
    <source>
        <strain evidence="9">CHK124-7917</strain>
    </source>
</reference>
<dbReference type="InterPro" id="IPR006101">
    <property type="entry name" value="Glyco_hydro_2"/>
</dbReference>
<feature type="region of interest" description="Disordered" evidence="4">
    <location>
        <begin position="627"/>
        <end position="654"/>
    </location>
</feature>
<dbReference type="InterPro" id="IPR006102">
    <property type="entry name" value="Ig-like_GH2"/>
</dbReference>
<evidence type="ECO:0000313" key="10">
    <source>
        <dbReference type="Proteomes" id="UP000697330"/>
    </source>
</evidence>
<comment type="similarity">
    <text evidence="1">Belongs to the glycosyl hydrolase 2 family.</text>
</comment>
<organism evidence="9 10">
    <name type="scientific">Thermophilibacter provencensis</name>
    <dbReference type="NCBI Taxonomy" id="1852386"/>
    <lineage>
        <taxon>Bacteria</taxon>
        <taxon>Bacillati</taxon>
        <taxon>Actinomycetota</taxon>
        <taxon>Coriobacteriia</taxon>
        <taxon>Coriobacteriales</taxon>
        <taxon>Atopobiaceae</taxon>
        <taxon>Thermophilibacter</taxon>
    </lineage>
</organism>
<dbReference type="GO" id="GO:0005975">
    <property type="term" value="P:carbohydrate metabolic process"/>
    <property type="evidence" value="ECO:0007669"/>
    <property type="project" value="InterPro"/>
</dbReference>
<sequence length="654" mass="73897">MRTYTNLNAGWTFTKPGDAPITVDVPHTWNNLDGQDGGNDYWRGTCAYERRFTVPAFDPKRQVVYLEFEGVNATADVEVNGIACCHHDGGYSTFRTNVTELVKPGDNGLLVHVDNSKNDRVYPQKADFTFYGGIYRDVKLLVADATHFSLDYHGGPGIAVTPKISDGEKDADVRVQTWVDGPDAVSAEVRVTLVDASGATVGTATGTDVTVALPDAHRWDGLDDPYLYTAKAQLVVAGSVVDEVSARFGVRSFSYDAKGGFFLNGRSYPLRGVCRHQDRKALGNALTEKEHREDMALIREIGANTLRLAHYQQAQFFYDLCDEAGIVVWAEIPYISEHMPNGRENTISQMTELITQSYNHPSIVCWGVSNEITISTKDKADMLDNHRVLDELCHKLDPTRFTTLACYAMCGPFNRSAFVTDVVSWNLYLGWYVPGLFLNDLWFGFFHLVHPNRVIGMSEYGCEAMPNLHSSRPRRNDHTEEYQCVYHEYMLKFFAKHPYLWATHVWNMFDFAADARDQGGEPGMNHKGLITFDRKTKKDSFYIYKAWWSSEPFVHLCGKRYVDRAEEATSVKVYSNQKEVTLFVNGSKLETRREDPKNPHVFTFFVPLKKGENSIEVTSGQLADSGTIRRVDTPNPDYVLQKKSTQKSNWADNE</sequence>
<name>A0A921GFT0_9ACTN</name>
<dbReference type="InterPro" id="IPR006104">
    <property type="entry name" value="Glyco_hydro_2_N"/>
</dbReference>
<keyword evidence="2 9" id="KW-0378">Hydrolase</keyword>
<evidence type="ECO:0000259" key="8">
    <source>
        <dbReference type="Pfam" id="PF16355"/>
    </source>
</evidence>
<dbReference type="Pfam" id="PF00703">
    <property type="entry name" value="Glyco_hydro_2"/>
    <property type="match status" value="1"/>
</dbReference>
<dbReference type="InterPro" id="IPR013783">
    <property type="entry name" value="Ig-like_fold"/>
</dbReference>
<accession>A0A921GFT0</accession>
<keyword evidence="3" id="KW-0326">Glycosidase</keyword>
<feature type="domain" description="Glycosyl hydrolases family 2 sugar binding" evidence="7">
    <location>
        <begin position="43"/>
        <end position="141"/>
    </location>
</feature>
<dbReference type="PANTHER" id="PTHR42732:SF1">
    <property type="entry name" value="BETA-MANNOSIDASE"/>
    <property type="match status" value="1"/>
</dbReference>
<protein>
    <submittedName>
        <fullName evidence="9">Glycoside hydrolase family 2 protein</fullName>
    </submittedName>
</protein>
<dbReference type="AlphaFoldDB" id="A0A921GFT0"/>
<evidence type="ECO:0000256" key="1">
    <source>
        <dbReference type="ARBA" id="ARBA00007401"/>
    </source>
</evidence>
<dbReference type="Gene3D" id="2.60.120.260">
    <property type="entry name" value="Galactose-binding domain-like"/>
    <property type="match status" value="1"/>
</dbReference>
<dbReference type="SUPFAM" id="SSF49785">
    <property type="entry name" value="Galactose-binding domain-like"/>
    <property type="match status" value="1"/>
</dbReference>
<evidence type="ECO:0000259" key="6">
    <source>
        <dbReference type="Pfam" id="PF02836"/>
    </source>
</evidence>
<evidence type="ECO:0000259" key="7">
    <source>
        <dbReference type="Pfam" id="PF02837"/>
    </source>
</evidence>
<dbReference type="EMBL" id="DYWQ01000146">
    <property type="protein sequence ID" value="HJF45975.1"/>
    <property type="molecule type" value="Genomic_DNA"/>
</dbReference>
<comment type="caution">
    <text evidence="9">The sequence shown here is derived from an EMBL/GenBank/DDBJ whole genome shotgun (WGS) entry which is preliminary data.</text>
</comment>